<dbReference type="STRING" id="435591.BDI_0303"/>
<protein>
    <submittedName>
        <fullName evidence="2">Uncharacterized protein</fullName>
    </submittedName>
</protein>
<gene>
    <name evidence="2" type="ordered locus">BDI_0303</name>
</gene>
<proteinExistence type="predicted"/>
<feature type="transmembrane region" description="Helical" evidence="1">
    <location>
        <begin position="7"/>
        <end position="27"/>
    </location>
</feature>
<sequence length="83" mass="9551">MQLKFLIIINIIYEGTMRVYIIVAVFGNTKENHAGMYYLAKKLKEESRNKISVISTPTKYAGVLSPVYRLLNIIIGLYLRLKV</sequence>
<dbReference type="KEGG" id="pdi:BDI_0303"/>
<organism evidence="2 3">
    <name type="scientific">Parabacteroides distasonis (strain ATCC 8503 / DSM 20701 / CIP 104284 / JCM 5825 / NCTC 11152)</name>
    <dbReference type="NCBI Taxonomy" id="435591"/>
    <lineage>
        <taxon>Bacteria</taxon>
        <taxon>Pseudomonadati</taxon>
        <taxon>Bacteroidota</taxon>
        <taxon>Bacteroidia</taxon>
        <taxon>Bacteroidales</taxon>
        <taxon>Tannerellaceae</taxon>
        <taxon>Parabacteroides</taxon>
    </lineage>
</organism>
<dbReference type="PaxDb" id="435591-BDI_0303"/>
<keyword evidence="1" id="KW-1133">Transmembrane helix</keyword>
<evidence type="ECO:0000313" key="3">
    <source>
        <dbReference type="Proteomes" id="UP000000566"/>
    </source>
</evidence>
<name>A6L8S4_PARD8</name>
<accession>A6L8S4</accession>
<dbReference type="EMBL" id="CP000140">
    <property type="protein sequence ID" value="ABR42088.1"/>
    <property type="molecule type" value="Genomic_DNA"/>
</dbReference>
<dbReference type="HOGENOM" id="CLU_2539499_0_0_10"/>
<dbReference type="Proteomes" id="UP000000566">
    <property type="component" value="Chromosome"/>
</dbReference>
<reference evidence="2 3" key="1">
    <citation type="journal article" date="2007" name="PLoS Biol.">
        <title>Evolution of symbiotic bacteria in the distal human intestine.</title>
        <authorList>
            <person name="Xu J."/>
            <person name="Mahowald M.A."/>
            <person name="Ley R.E."/>
            <person name="Lozupone C.A."/>
            <person name="Hamady M."/>
            <person name="Martens E.C."/>
            <person name="Henrissat B."/>
            <person name="Coutinho P.M."/>
            <person name="Minx P."/>
            <person name="Latreille P."/>
            <person name="Cordum H."/>
            <person name="Van Brunt A."/>
            <person name="Kim K."/>
            <person name="Fulton R.S."/>
            <person name="Fulton L.A."/>
            <person name="Clifton S.W."/>
            <person name="Wilson R.K."/>
            <person name="Knight R.D."/>
            <person name="Gordon J.I."/>
        </authorList>
    </citation>
    <scope>NUCLEOTIDE SEQUENCE [LARGE SCALE GENOMIC DNA]</scope>
    <source>
        <strain evidence="3">ATCC 8503 / DSM 20701 / CIP 104284 / JCM 5825 / NCTC 11152</strain>
    </source>
</reference>
<keyword evidence="3" id="KW-1185">Reference proteome</keyword>
<evidence type="ECO:0000313" key="2">
    <source>
        <dbReference type="EMBL" id="ABR42088.1"/>
    </source>
</evidence>
<keyword evidence="1" id="KW-0472">Membrane</keyword>
<keyword evidence="1" id="KW-0812">Transmembrane</keyword>
<evidence type="ECO:0000256" key="1">
    <source>
        <dbReference type="SAM" id="Phobius"/>
    </source>
</evidence>
<dbReference type="AlphaFoldDB" id="A6L8S4"/>